<dbReference type="NCBIfam" id="TIGR04294">
    <property type="entry name" value="pre_pil_HX9DG"/>
    <property type="match status" value="1"/>
</dbReference>
<dbReference type="InterPro" id="IPR000983">
    <property type="entry name" value="Bac_GSPG_pilin"/>
</dbReference>
<proteinExistence type="predicted"/>
<dbReference type="SUPFAM" id="SSF54523">
    <property type="entry name" value="Pili subunits"/>
    <property type="match status" value="1"/>
</dbReference>
<name>A0ABT6FA49_9BACT</name>
<dbReference type="Pfam" id="PF07963">
    <property type="entry name" value="N_methyl"/>
    <property type="match status" value="1"/>
</dbReference>
<evidence type="ECO:0000259" key="2">
    <source>
        <dbReference type="Pfam" id="PF07596"/>
    </source>
</evidence>
<protein>
    <submittedName>
        <fullName evidence="3">DUF1559 domain-containing protein</fullName>
    </submittedName>
</protein>
<dbReference type="InterPro" id="IPR045584">
    <property type="entry name" value="Pilin-like"/>
</dbReference>
<dbReference type="PANTHER" id="PTHR30093:SF2">
    <property type="entry name" value="TYPE II SECRETION SYSTEM PROTEIN H"/>
    <property type="match status" value="1"/>
</dbReference>
<dbReference type="NCBIfam" id="TIGR02532">
    <property type="entry name" value="IV_pilin_GFxxxE"/>
    <property type="match status" value="1"/>
</dbReference>
<keyword evidence="4" id="KW-1185">Reference proteome</keyword>
<feature type="domain" description="DUF1559" evidence="2">
    <location>
        <begin position="33"/>
        <end position="321"/>
    </location>
</feature>
<dbReference type="Pfam" id="PF07596">
    <property type="entry name" value="SBP_bac_10"/>
    <property type="match status" value="1"/>
</dbReference>
<dbReference type="PRINTS" id="PR00813">
    <property type="entry name" value="BCTERIALGSPG"/>
</dbReference>
<comment type="caution">
    <text evidence="3">The sequence shown here is derived from an EMBL/GenBank/DDBJ whole genome shotgun (WGS) entry which is preliminary data.</text>
</comment>
<evidence type="ECO:0000313" key="4">
    <source>
        <dbReference type="Proteomes" id="UP001216907"/>
    </source>
</evidence>
<dbReference type="EMBL" id="JARRAG010000002">
    <property type="protein sequence ID" value="MDG3004452.1"/>
    <property type="molecule type" value="Genomic_DNA"/>
</dbReference>
<dbReference type="PANTHER" id="PTHR30093">
    <property type="entry name" value="GENERAL SECRETION PATHWAY PROTEIN G"/>
    <property type="match status" value="1"/>
</dbReference>
<gene>
    <name evidence="3" type="ORF">PZE19_11760</name>
</gene>
<sequence length="342" mass="37042">MSHEKRRAFTLIELLVVIAIIAVLIALLLPAVQSAREAARRSQCVNNLKQLGLAVENYEGSNGALPPTGLSPWPGSDVLDAHFSMKLRILPFMEQQALFNACNIVLSSYVDTGRTENWTVGHTRVAGLVCPSDQNDGWDDQVAASYANNLGRNRYYNDWASDGPSWWLGSDGGLNKIVTLAKIVDGTSTTAIFSEVLKGTGRGIGSGSRDGRHMLYQAPNLGIRDFAGDVDANFKLFQACRNQGTVRAWDYKGERWIQGDAARGGGYHHIATPNQKSCALDGNWGPNRNADSIIAPSSNHNGGVNMLFLDGSVKFIKDSINYQTWAALGTREGGEVISGDSL</sequence>
<dbReference type="InterPro" id="IPR012902">
    <property type="entry name" value="N_methyl_site"/>
</dbReference>
<dbReference type="Proteomes" id="UP001216907">
    <property type="component" value="Unassembled WGS sequence"/>
</dbReference>
<evidence type="ECO:0000256" key="1">
    <source>
        <dbReference type="ARBA" id="ARBA00022481"/>
    </source>
</evidence>
<organism evidence="3 4">
    <name type="scientific">Paludisphaera mucosa</name>
    <dbReference type="NCBI Taxonomy" id="3030827"/>
    <lineage>
        <taxon>Bacteria</taxon>
        <taxon>Pseudomonadati</taxon>
        <taxon>Planctomycetota</taxon>
        <taxon>Planctomycetia</taxon>
        <taxon>Isosphaerales</taxon>
        <taxon>Isosphaeraceae</taxon>
        <taxon>Paludisphaera</taxon>
    </lineage>
</organism>
<dbReference type="Gene3D" id="3.30.700.10">
    <property type="entry name" value="Glycoprotein, Type 4 Pilin"/>
    <property type="match status" value="1"/>
</dbReference>
<dbReference type="RefSeq" id="WP_277860810.1">
    <property type="nucleotide sequence ID" value="NZ_JARRAG010000002.1"/>
</dbReference>
<reference evidence="3 4" key="1">
    <citation type="submission" date="2023-03" db="EMBL/GenBank/DDBJ databases">
        <title>Paludisphaera mucosa sp. nov. a novel planctomycete from northern fen.</title>
        <authorList>
            <person name="Ivanova A."/>
        </authorList>
    </citation>
    <scope>NUCLEOTIDE SEQUENCE [LARGE SCALE GENOMIC DNA]</scope>
    <source>
        <strain evidence="3 4">Pla2</strain>
    </source>
</reference>
<dbReference type="InterPro" id="IPR027558">
    <property type="entry name" value="Pre_pil_HX9DG_C"/>
</dbReference>
<dbReference type="InterPro" id="IPR011453">
    <property type="entry name" value="DUF1559"/>
</dbReference>
<accession>A0ABT6FA49</accession>
<evidence type="ECO:0000313" key="3">
    <source>
        <dbReference type="EMBL" id="MDG3004452.1"/>
    </source>
</evidence>
<keyword evidence="1" id="KW-0488">Methylation</keyword>